<reference evidence="1 2" key="1">
    <citation type="journal article" date="2016" name="Nat. Commun.">
        <title>Thousands of microbial genomes shed light on interconnected biogeochemical processes in an aquifer system.</title>
        <authorList>
            <person name="Anantharaman K."/>
            <person name="Brown C.T."/>
            <person name="Hug L.A."/>
            <person name="Sharon I."/>
            <person name="Castelle C.J."/>
            <person name="Probst A.J."/>
            <person name="Thomas B.C."/>
            <person name="Singh A."/>
            <person name="Wilkins M.J."/>
            <person name="Karaoz U."/>
            <person name="Brodie E.L."/>
            <person name="Williams K.H."/>
            <person name="Hubbard S.S."/>
            <person name="Banfield J.F."/>
        </authorList>
    </citation>
    <scope>NUCLEOTIDE SEQUENCE [LARGE SCALE GENOMIC DNA]</scope>
</reference>
<proteinExistence type="predicted"/>
<dbReference type="AlphaFoldDB" id="A0A1F7GBC3"/>
<protein>
    <submittedName>
        <fullName evidence="1">Uncharacterized protein</fullName>
    </submittedName>
</protein>
<accession>A0A1F7GBC3</accession>
<evidence type="ECO:0000313" key="1">
    <source>
        <dbReference type="EMBL" id="OGK16221.1"/>
    </source>
</evidence>
<organism evidence="1 2">
    <name type="scientific">Candidatus Roizmanbacteria bacterium RIFCSPHIGHO2_01_FULL_39_12b</name>
    <dbReference type="NCBI Taxonomy" id="1802030"/>
    <lineage>
        <taxon>Bacteria</taxon>
        <taxon>Candidatus Roizmaniibacteriota</taxon>
    </lineage>
</organism>
<gene>
    <name evidence="1" type="ORF">A2690_03210</name>
</gene>
<dbReference type="EMBL" id="MFZF01000019">
    <property type="protein sequence ID" value="OGK16221.1"/>
    <property type="molecule type" value="Genomic_DNA"/>
</dbReference>
<evidence type="ECO:0000313" key="2">
    <source>
        <dbReference type="Proteomes" id="UP000178372"/>
    </source>
</evidence>
<dbReference type="Proteomes" id="UP000178372">
    <property type="component" value="Unassembled WGS sequence"/>
</dbReference>
<name>A0A1F7GBC3_9BACT</name>
<sequence>MKHEVEFSQPKEPQGPNKLIHQAGRDIGRLFVDRLGVLEQDEINDLVADTRFHHFPGEAILLGFQNALSLHPDHPYVLDYFPYERNDLLPGRIALVAHGVMASLLAGGHHDVVTDKVYIDPYPTLIYYTLTNFARNEIKLEDFVISTALYMMLINPFTVPYAIYHEMIHGISARGKRTESRRFNETLTDFFARQVIRDAHHKLGRLARLSARIGKLLLNPFERKAIDYIMLRMIAARPDEPSMPLRELAAVYTGVSNGSFAALFDSYTNGQGQHVLETIDEKVPENEKLAKLEALFDS</sequence>
<comment type="caution">
    <text evidence="1">The sequence shown here is derived from an EMBL/GenBank/DDBJ whole genome shotgun (WGS) entry which is preliminary data.</text>
</comment>